<dbReference type="GO" id="GO:0004364">
    <property type="term" value="F:glutathione transferase activity"/>
    <property type="evidence" value="ECO:0007669"/>
    <property type="project" value="UniProtKB-EC"/>
</dbReference>
<dbReference type="PANTHER" id="PTHR11260:SF773">
    <property type="entry name" value="GLUTATHIONE S-TRANSFERASE U26"/>
    <property type="match status" value="1"/>
</dbReference>
<dbReference type="PROSITE" id="PS50404">
    <property type="entry name" value="GST_NTER"/>
    <property type="match status" value="1"/>
</dbReference>
<dbReference type="SFLD" id="SFLDG00358">
    <property type="entry name" value="Main_(cytGST)"/>
    <property type="match status" value="1"/>
</dbReference>
<evidence type="ECO:0000259" key="6">
    <source>
        <dbReference type="PROSITE" id="PS50405"/>
    </source>
</evidence>
<dbReference type="Gene3D" id="1.20.1050.10">
    <property type="match status" value="1"/>
</dbReference>
<comment type="catalytic activity">
    <reaction evidence="3">
        <text>RX + glutathione = an S-substituted glutathione + a halide anion + H(+)</text>
        <dbReference type="Rhea" id="RHEA:16437"/>
        <dbReference type="ChEBI" id="CHEBI:15378"/>
        <dbReference type="ChEBI" id="CHEBI:16042"/>
        <dbReference type="ChEBI" id="CHEBI:17792"/>
        <dbReference type="ChEBI" id="CHEBI:57925"/>
        <dbReference type="ChEBI" id="CHEBI:90779"/>
        <dbReference type="EC" id="2.5.1.18"/>
    </reaction>
</comment>
<dbReference type="EMBL" id="WRXP01004181">
    <property type="protein sequence ID" value="KAF1001480.1"/>
    <property type="molecule type" value="Genomic_DNA"/>
</dbReference>
<dbReference type="InterPro" id="IPR010987">
    <property type="entry name" value="Glutathione-S-Trfase_C-like"/>
</dbReference>
<gene>
    <name evidence="7" type="ORF">AG4045_026322</name>
</gene>
<dbReference type="InterPro" id="IPR036282">
    <property type="entry name" value="Glutathione-S-Trfase_C_sf"/>
</dbReference>
<dbReference type="InterPro" id="IPR036249">
    <property type="entry name" value="Thioredoxin-like_sf"/>
</dbReference>
<comment type="similarity">
    <text evidence="4">Belongs to the GST superfamily.</text>
</comment>
<evidence type="ECO:0000256" key="4">
    <source>
        <dbReference type="RuleBase" id="RU003494"/>
    </source>
</evidence>
<dbReference type="PROSITE" id="PS50405">
    <property type="entry name" value="GST_CTER"/>
    <property type="match status" value="1"/>
</dbReference>
<keyword evidence="8" id="KW-1185">Reference proteome</keyword>
<dbReference type="EC" id="2.5.1.18" evidence="1"/>
<dbReference type="SFLD" id="SFLDS00019">
    <property type="entry name" value="Glutathione_Transferase_(cytos"/>
    <property type="match status" value="1"/>
</dbReference>
<dbReference type="CDD" id="cd03058">
    <property type="entry name" value="GST_N_Tau"/>
    <property type="match status" value="1"/>
</dbReference>
<dbReference type="SFLD" id="SFLDG01152">
    <property type="entry name" value="Main.3:_Omega-_and_Tau-like"/>
    <property type="match status" value="1"/>
</dbReference>
<dbReference type="AlphaFoldDB" id="A0A6L5B7B8"/>
<dbReference type="InterPro" id="IPR004046">
    <property type="entry name" value="GST_C"/>
</dbReference>
<evidence type="ECO:0000259" key="5">
    <source>
        <dbReference type="PROSITE" id="PS50404"/>
    </source>
</evidence>
<dbReference type="InterPro" id="IPR004045">
    <property type="entry name" value="Glutathione_S-Trfase_N"/>
</dbReference>
<dbReference type="SUPFAM" id="SSF52833">
    <property type="entry name" value="Thioredoxin-like"/>
    <property type="match status" value="1"/>
</dbReference>
<reference evidence="7" key="1">
    <citation type="submission" date="2020-01" db="EMBL/GenBank/DDBJ databases">
        <title>The Celery Genome Sequence Reveals Sequential Paleo-tetraploidization, Resistance Gene Elimination, Karyotype Evolution, and Functional Innovation in Apiales.</title>
        <authorList>
            <person name="Song X."/>
        </authorList>
    </citation>
    <scope>NUCLEOTIDE SEQUENCE</scope>
    <source>
        <tissue evidence="7">Leaf</tissue>
    </source>
</reference>
<proteinExistence type="inferred from homology"/>
<dbReference type="InterPro" id="IPR045074">
    <property type="entry name" value="GST_C_Tau"/>
</dbReference>
<dbReference type="FunFam" id="3.40.30.10:FF:000014">
    <property type="entry name" value="Tau class glutathione S-transferase"/>
    <property type="match status" value="1"/>
</dbReference>
<sequence length="227" mass="26596">MLRMGDEEVILLDFWCSMFGMRVRVALAEKGVAYEYKEQDLRKEYKSQQLLEMNPVHKRIPVLIHNGKPICESSNIVQYIDEVWNDKAPLLPSDPYQKAHARFWVDYIDKKIYENGRKLWAEDGEEKDAGKKELIESLKVLEGELGDKCFFGGDTFGYVDIALVTFYSWFYTYETFGNFSFEKECPTLMAWVKRCLKKESVSQTLPDSEKILEFAVFMKKTYFTKSS</sequence>
<evidence type="ECO:0000256" key="1">
    <source>
        <dbReference type="ARBA" id="ARBA00012452"/>
    </source>
</evidence>
<evidence type="ECO:0000256" key="3">
    <source>
        <dbReference type="ARBA" id="ARBA00047960"/>
    </source>
</evidence>
<keyword evidence="2" id="KW-0808">Transferase</keyword>
<accession>A0A6L5B7B8</accession>
<evidence type="ECO:0000256" key="2">
    <source>
        <dbReference type="ARBA" id="ARBA00022679"/>
    </source>
</evidence>
<evidence type="ECO:0000313" key="7">
    <source>
        <dbReference type="EMBL" id="KAF1001480.1"/>
    </source>
</evidence>
<dbReference type="FunFam" id="1.20.1050.10:FF:000018">
    <property type="entry name" value="Glutathione S-transferase U20"/>
    <property type="match status" value="1"/>
</dbReference>
<dbReference type="Gene3D" id="3.40.30.10">
    <property type="entry name" value="Glutaredoxin"/>
    <property type="match status" value="1"/>
</dbReference>
<dbReference type="SUPFAM" id="SSF47616">
    <property type="entry name" value="GST C-terminal domain-like"/>
    <property type="match status" value="1"/>
</dbReference>
<comment type="caution">
    <text evidence="7">The sequence shown here is derived from an EMBL/GenBank/DDBJ whole genome shotgun (WGS) entry which is preliminary data.</text>
</comment>
<dbReference type="CDD" id="cd03185">
    <property type="entry name" value="GST_C_Tau"/>
    <property type="match status" value="1"/>
</dbReference>
<feature type="domain" description="GST N-terminal" evidence="5">
    <location>
        <begin position="7"/>
        <end position="88"/>
    </location>
</feature>
<dbReference type="GO" id="GO:0006749">
    <property type="term" value="P:glutathione metabolic process"/>
    <property type="evidence" value="ECO:0007669"/>
    <property type="project" value="InterPro"/>
</dbReference>
<protein>
    <recommendedName>
        <fullName evidence="1">glutathione transferase</fullName>
        <ecNumber evidence="1">2.5.1.18</ecNumber>
    </recommendedName>
</protein>
<name>A0A6L5B7B8_APIGR</name>
<dbReference type="GO" id="GO:0005737">
    <property type="term" value="C:cytoplasm"/>
    <property type="evidence" value="ECO:0007669"/>
    <property type="project" value="TreeGrafter"/>
</dbReference>
<dbReference type="Pfam" id="PF02798">
    <property type="entry name" value="GST_N"/>
    <property type="match status" value="1"/>
</dbReference>
<dbReference type="Proteomes" id="UP000593563">
    <property type="component" value="Unassembled WGS sequence"/>
</dbReference>
<dbReference type="InterPro" id="IPR045073">
    <property type="entry name" value="Omega/Tau-like"/>
</dbReference>
<organism evidence="7 8">
    <name type="scientific">Apium graveolens</name>
    <name type="common">Celery</name>
    <dbReference type="NCBI Taxonomy" id="4045"/>
    <lineage>
        <taxon>Eukaryota</taxon>
        <taxon>Viridiplantae</taxon>
        <taxon>Streptophyta</taxon>
        <taxon>Embryophyta</taxon>
        <taxon>Tracheophyta</taxon>
        <taxon>Spermatophyta</taxon>
        <taxon>Magnoliopsida</taxon>
        <taxon>eudicotyledons</taxon>
        <taxon>Gunneridae</taxon>
        <taxon>Pentapetalae</taxon>
        <taxon>asterids</taxon>
        <taxon>campanulids</taxon>
        <taxon>Apiales</taxon>
        <taxon>Apiaceae</taxon>
        <taxon>Apioideae</taxon>
        <taxon>apioid superclade</taxon>
        <taxon>Apieae</taxon>
        <taxon>Apium</taxon>
    </lineage>
</organism>
<dbReference type="PANTHER" id="PTHR11260">
    <property type="entry name" value="GLUTATHIONE S-TRANSFERASE, GST, SUPERFAMILY, GST DOMAIN CONTAINING"/>
    <property type="match status" value="1"/>
</dbReference>
<evidence type="ECO:0000313" key="8">
    <source>
        <dbReference type="Proteomes" id="UP000593563"/>
    </source>
</evidence>
<dbReference type="Pfam" id="PF00043">
    <property type="entry name" value="GST_C"/>
    <property type="match status" value="1"/>
</dbReference>
<feature type="domain" description="GST C-terminal" evidence="6">
    <location>
        <begin position="94"/>
        <end position="214"/>
    </location>
</feature>
<dbReference type="InterPro" id="IPR040079">
    <property type="entry name" value="Glutathione_S-Trfase"/>
</dbReference>